<organism evidence="1 2">
    <name type="scientific">Rubrivirga marina</name>
    <dbReference type="NCBI Taxonomy" id="1196024"/>
    <lineage>
        <taxon>Bacteria</taxon>
        <taxon>Pseudomonadati</taxon>
        <taxon>Rhodothermota</taxon>
        <taxon>Rhodothermia</taxon>
        <taxon>Rhodothermales</taxon>
        <taxon>Rubricoccaceae</taxon>
        <taxon>Rubrivirga</taxon>
    </lineage>
</organism>
<name>A0A271IZ45_9BACT</name>
<dbReference type="OrthoDB" id="1489192at2"/>
<dbReference type="SUPFAM" id="SSF56935">
    <property type="entry name" value="Porins"/>
    <property type="match status" value="1"/>
</dbReference>
<gene>
    <name evidence="1" type="ORF">BSZ37_08055</name>
</gene>
<comment type="caution">
    <text evidence="1">The sequence shown here is derived from an EMBL/GenBank/DDBJ whole genome shotgun (WGS) entry which is preliminary data.</text>
</comment>
<dbReference type="AlphaFoldDB" id="A0A271IZ45"/>
<evidence type="ECO:0008006" key="3">
    <source>
        <dbReference type="Google" id="ProtNLM"/>
    </source>
</evidence>
<dbReference type="Gene3D" id="2.60.40.1120">
    <property type="entry name" value="Carboxypeptidase-like, regulatory domain"/>
    <property type="match status" value="1"/>
</dbReference>
<dbReference type="SUPFAM" id="SSF49452">
    <property type="entry name" value="Starch-binding domain-like"/>
    <property type="match status" value="1"/>
</dbReference>
<dbReference type="InterPro" id="IPR013784">
    <property type="entry name" value="Carb-bd-like_fold"/>
</dbReference>
<evidence type="ECO:0000313" key="2">
    <source>
        <dbReference type="Proteomes" id="UP000216339"/>
    </source>
</evidence>
<protein>
    <recommendedName>
        <fullName evidence="3">Secretin/TonB short N-terminal domain-containing protein</fullName>
    </recommendedName>
</protein>
<accession>A0A271IZ45</accession>
<evidence type="ECO:0000313" key="1">
    <source>
        <dbReference type="EMBL" id="PAP76400.1"/>
    </source>
</evidence>
<dbReference type="Pfam" id="PF13620">
    <property type="entry name" value="CarboxypepD_reg"/>
    <property type="match status" value="1"/>
</dbReference>
<sequence>MCLSGAASAQEAADVRLVFRGVPASEALAAIAEAGGVNVAFSTDLVGARPVWCGGAGWTAEDLLRCVTGAVGLDYVRRSTGTYVVVARVVEPVAPGAVAGLVVDAETGEPLPLAHVRLADATAVADRSGRFALAGVAPGRQVLLASFVGYRSSALRLGIAPGAVARPTIRLRPTVASTGAVVVDGIEARGASEALGADVGFEVLPERVAGAPPETETAAPLANGAPAPTSSVGGPALQPLLGVGGRTFRDGLSLQGGEAGEHALALDGAQIYEPLAIGPALGSLSPLAVDRVTVHKAGFGARHGSRLAGLIETQHVLERPADGPLAVAAEADVYAAGARLQHHAEAGRLGGDPVEVTTLVAARRSLWDVVRPASLDRALQAWNDVDPVLAAALDADGPMARERFDLHRHGSDLAFADLHVATRVRVGPLRSLQASVYRGTADVATELVALGAPVDGALDPSAPLLARDATRWTNLAATLRGEAVVSARWRVGAGARLSRHALRQRYDAVDGRDAGLDGTEAPDVLEARLGAALDALDLADNGNALDELALEADATVALGRGREVSVGAEGVVARSRFHLLSSGFGSTAFRDLDAAHTQARLAAVADARLRLGARWTVEPGLRLTARAATGDVLAEPRLAVRYDALPTDRLGPIPLAGVAARLAGGVYRQFATRVELATFGPSALVPDVAVWLPVDATVEPPSALHLAGEVLWQPSDRWAARVEGYAKALPRVYALDYGALLAADAPPPPLAAQADFLLPEHGRSVGVGARVERQSPRWAASAGLAVARTERRSDARFDGRWVPAPWAEPVRATLGLDVLAAGRRDAGLLVRARALGIWGRTWALRRAYYDVLPALGVDAVGPFALDRPEGDRLAPLLTLDVGLATTLPLGGARRAEVALDVANVLDRHDPLDWSLRPGPDGTPEAVTRDFSGIQPSLRVRVSL</sequence>
<keyword evidence="2" id="KW-1185">Reference proteome</keyword>
<dbReference type="GO" id="GO:0030246">
    <property type="term" value="F:carbohydrate binding"/>
    <property type="evidence" value="ECO:0007669"/>
    <property type="project" value="InterPro"/>
</dbReference>
<dbReference type="Proteomes" id="UP000216339">
    <property type="component" value="Unassembled WGS sequence"/>
</dbReference>
<proteinExistence type="predicted"/>
<reference evidence="1 2" key="1">
    <citation type="submission" date="2016-11" db="EMBL/GenBank/DDBJ databases">
        <title>Study of marine rhodopsin-containing bacteria.</title>
        <authorList>
            <person name="Yoshizawa S."/>
            <person name="Kumagai Y."/>
            <person name="Kogure K."/>
        </authorList>
    </citation>
    <scope>NUCLEOTIDE SEQUENCE [LARGE SCALE GENOMIC DNA]</scope>
    <source>
        <strain evidence="1 2">SAORIC-28</strain>
    </source>
</reference>
<dbReference type="EMBL" id="MQWD01000001">
    <property type="protein sequence ID" value="PAP76400.1"/>
    <property type="molecule type" value="Genomic_DNA"/>
</dbReference>